<keyword evidence="1" id="KW-0732">Signal</keyword>
<gene>
    <name evidence="2" type="ORF">ACFQ3W_23995</name>
</gene>
<name>A0ABW3S5N0_9BACL</name>
<organism evidence="2 3">
    <name type="scientific">Paenibacillus puldeungensis</name>
    <dbReference type="NCBI Taxonomy" id="696536"/>
    <lineage>
        <taxon>Bacteria</taxon>
        <taxon>Bacillati</taxon>
        <taxon>Bacillota</taxon>
        <taxon>Bacilli</taxon>
        <taxon>Bacillales</taxon>
        <taxon>Paenibacillaceae</taxon>
        <taxon>Paenibacillus</taxon>
    </lineage>
</organism>
<dbReference type="EMBL" id="JBHTLM010000029">
    <property type="protein sequence ID" value="MFD1179336.1"/>
    <property type="molecule type" value="Genomic_DNA"/>
</dbReference>
<dbReference type="RefSeq" id="WP_379321762.1">
    <property type="nucleotide sequence ID" value="NZ_JBHTLM010000029.1"/>
</dbReference>
<evidence type="ECO:0000313" key="2">
    <source>
        <dbReference type="EMBL" id="MFD1179336.1"/>
    </source>
</evidence>
<feature type="signal peptide" evidence="1">
    <location>
        <begin position="1"/>
        <end position="21"/>
    </location>
</feature>
<reference evidence="3" key="1">
    <citation type="journal article" date="2019" name="Int. J. Syst. Evol. Microbiol.">
        <title>The Global Catalogue of Microorganisms (GCM) 10K type strain sequencing project: providing services to taxonomists for standard genome sequencing and annotation.</title>
        <authorList>
            <consortium name="The Broad Institute Genomics Platform"/>
            <consortium name="The Broad Institute Genome Sequencing Center for Infectious Disease"/>
            <person name="Wu L."/>
            <person name="Ma J."/>
        </authorList>
    </citation>
    <scope>NUCLEOTIDE SEQUENCE [LARGE SCALE GENOMIC DNA]</scope>
    <source>
        <strain evidence="3">CCUG 59189</strain>
    </source>
</reference>
<comment type="caution">
    <text evidence="2">The sequence shown here is derived from an EMBL/GenBank/DDBJ whole genome shotgun (WGS) entry which is preliminary data.</text>
</comment>
<proteinExistence type="predicted"/>
<feature type="chain" id="PRO_5047187089" evidence="1">
    <location>
        <begin position="22"/>
        <end position="357"/>
    </location>
</feature>
<sequence>MSKRFLMSVLLLMVMSVAVLSGCNSTKPPKEALSSAAVQALKMDSYVLKNQVKILDFSVDAASAEDPQVSSMLSMLKNAEINIQQTYQKDPMQTEAKFEIKLAGDVATTITIPFVMTKEKIYVKIPSVPFLPMPENVVGKFLVLDLKELAEKNGQEFSADLFDTQKTQKLSAELTAAIFGAYDTEKYFKNIEPKDASLPEGYKAKQVVQFYITNDTVKDAATIFVNKVMPDLLDIIGKEEYRSMLQVKPEDIADMKKELKEGNQDELGKALDDMKKNLKINQFTANTAIDEKNYPSYQDINANVEVNDSETNSKVKLSMQVKSQFSKINEKQTFEIGIPKDTITLEDLEKEMGSYGY</sequence>
<protein>
    <submittedName>
        <fullName evidence="2">DUF6612 family protein</fullName>
    </submittedName>
</protein>
<dbReference type="PROSITE" id="PS51257">
    <property type="entry name" value="PROKAR_LIPOPROTEIN"/>
    <property type="match status" value="1"/>
</dbReference>
<dbReference type="Pfam" id="PF20316">
    <property type="entry name" value="DUF6612"/>
    <property type="match status" value="1"/>
</dbReference>
<accession>A0ABW3S5N0</accession>
<evidence type="ECO:0000313" key="3">
    <source>
        <dbReference type="Proteomes" id="UP001597262"/>
    </source>
</evidence>
<evidence type="ECO:0000256" key="1">
    <source>
        <dbReference type="SAM" id="SignalP"/>
    </source>
</evidence>
<keyword evidence="3" id="KW-1185">Reference proteome</keyword>
<dbReference type="InterPro" id="IPR046720">
    <property type="entry name" value="DUF6612"/>
</dbReference>
<dbReference type="Proteomes" id="UP001597262">
    <property type="component" value="Unassembled WGS sequence"/>
</dbReference>